<gene>
    <name evidence="3" type="ORF">BMYO_0732</name>
</gene>
<comment type="caution">
    <text evidence="3">The sequence shown here is derived from an EMBL/GenBank/DDBJ whole genome shotgun (WGS) entry which is preliminary data.</text>
</comment>
<evidence type="ECO:0000256" key="1">
    <source>
        <dbReference type="ARBA" id="ARBA00022737"/>
    </source>
</evidence>
<feature type="domain" description="ABC transporter" evidence="2">
    <location>
        <begin position="6"/>
        <end position="187"/>
    </location>
</feature>
<dbReference type="InterPro" id="IPR017871">
    <property type="entry name" value="ABC_transporter-like_CS"/>
</dbReference>
<dbReference type="PROSITE" id="PS00211">
    <property type="entry name" value="ABC_TRANSPORTER_1"/>
    <property type="match status" value="1"/>
</dbReference>
<dbReference type="PROSITE" id="PS50893">
    <property type="entry name" value="ABC_TRANSPORTER_2"/>
    <property type="match status" value="1"/>
</dbReference>
<keyword evidence="1" id="KW-0677">Repeat</keyword>
<dbReference type="PANTHER" id="PTHR19211">
    <property type="entry name" value="ATP-BINDING TRANSPORT PROTEIN-RELATED"/>
    <property type="match status" value="1"/>
</dbReference>
<dbReference type="GO" id="GO:0016887">
    <property type="term" value="F:ATP hydrolysis activity"/>
    <property type="evidence" value="ECO:0007669"/>
    <property type="project" value="InterPro"/>
</dbReference>
<dbReference type="Proteomes" id="UP000216871">
    <property type="component" value="Unassembled WGS sequence"/>
</dbReference>
<dbReference type="GO" id="GO:0005524">
    <property type="term" value="F:ATP binding"/>
    <property type="evidence" value="ECO:0007669"/>
    <property type="project" value="InterPro"/>
</dbReference>
<dbReference type="CDD" id="cd03221">
    <property type="entry name" value="ABCF_EF-3"/>
    <property type="match status" value="1"/>
</dbReference>
<name>A0A261FN48_9BIFI</name>
<proteinExistence type="predicted"/>
<dbReference type="Gene3D" id="3.40.50.300">
    <property type="entry name" value="P-loop containing nucleotide triphosphate hydrolases"/>
    <property type="match status" value="1"/>
</dbReference>
<sequence length="190" mass="20605">MQPTMLTVNDVTFTYPHAPEPLFQHVGTTFPLGWTAVLGDNGIGKSTLMSIVRGELCPDSGTVTPNPRRLVIGYCPQDIAVRPANLEDFAADWSPEAIAVRDDLQLGDDWPYAFARLSGGERKRVQIACALTLRPDVLILDEPTNHVDLSSKKALASMLAGYPGALVVVSHDEWFLRLAGFGVSEEESAA</sequence>
<dbReference type="OrthoDB" id="3239744at2"/>
<dbReference type="InterPro" id="IPR050611">
    <property type="entry name" value="ABCF"/>
</dbReference>
<organism evidence="3 4">
    <name type="scientific">Bifidobacterium myosotis</name>
    <dbReference type="NCBI Taxonomy" id="1630166"/>
    <lineage>
        <taxon>Bacteria</taxon>
        <taxon>Bacillati</taxon>
        <taxon>Actinomycetota</taxon>
        <taxon>Actinomycetes</taxon>
        <taxon>Bifidobacteriales</taxon>
        <taxon>Bifidobacteriaceae</taxon>
        <taxon>Bifidobacterium</taxon>
    </lineage>
</organism>
<keyword evidence="4" id="KW-1185">Reference proteome</keyword>
<evidence type="ECO:0000313" key="4">
    <source>
        <dbReference type="Proteomes" id="UP000216871"/>
    </source>
</evidence>
<dbReference type="EMBL" id="MWWW01000006">
    <property type="protein sequence ID" value="OZG60601.1"/>
    <property type="molecule type" value="Genomic_DNA"/>
</dbReference>
<dbReference type="InterPro" id="IPR027417">
    <property type="entry name" value="P-loop_NTPase"/>
</dbReference>
<protein>
    <submittedName>
        <fullName evidence="3">ABC transporter</fullName>
    </submittedName>
</protein>
<reference evidence="3 4" key="1">
    <citation type="journal article" date="2017" name="BMC Genomics">
        <title>Comparative genomic and phylogenomic analyses of the Bifidobacteriaceae family.</title>
        <authorList>
            <person name="Lugli G.A."/>
            <person name="Milani C."/>
            <person name="Turroni F."/>
            <person name="Duranti S."/>
            <person name="Mancabelli L."/>
            <person name="Mangifesta M."/>
            <person name="Ferrario C."/>
            <person name="Modesto M."/>
            <person name="Mattarelli P."/>
            <person name="Jiri K."/>
            <person name="van Sinderen D."/>
            <person name="Ventura M."/>
        </authorList>
    </citation>
    <scope>NUCLEOTIDE SEQUENCE [LARGE SCALE GENOMIC DNA]</scope>
    <source>
        <strain evidence="3 4">DSM 100196</strain>
    </source>
</reference>
<evidence type="ECO:0000259" key="2">
    <source>
        <dbReference type="PROSITE" id="PS50893"/>
    </source>
</evidence>
<evidence type="ECO:0000313" key="3">
    <source>
        <dbReference type="EMBL" id="OZG60601.1"/>
    </source>
</evidence>
<accession>A0A261FN48</accession>
<dbReference type="SUPFAM" id="SSF52540">
    <property type="entry name" value="P-loop containing nucleoside triphosphate hydrolases"/>
    <property type="match status" value="1"/>
</dbReference>
<dbReference type="InterPro" id="IPR003439">
    <property type="entry name" value="ABC_transporter-like_ATP-bd"/>
</dbReference>
<dbReference type="Pfam" id="PF00005">
    <property type="entry name" value="ABC_tran"/>
    <property type="match status" value="1"/>
</dbReference>
<dbReference type="AlphaFoldDB" id="A0A261FN48"/>